<reference evidence="6" key="1">
    <citation type="submission" date="2018-05" db="EMBL/GenBank/DDBJ databases">
        <authorList>
            <person name="Liu B.-T."/>
        </authorList>
    </citation>
    <scope>NUCLEOTIDE SEQUENCE [LARGE SCALE GENOMIC DNA]</scope>
    <source>
        <strain evidence="6">WD6-1</strain>
    </source>
</reference>
<dbReference type="AlphaFoldDB" id="A0A2U2BV89"/>
<dbReference type="InterPro" id="IPR006680">
    <property type="entry name" value="Amidohydro-rel"/>
</dbReference>
<evidence type="ECO:0000256" key="2">
    <source>
        <dbReference type="SAM" id="MobiDB-lite"/>
    </source>
</evidence>
<gene>
    <name evidence="5" type="ORF">DDZ18_04845</name>
</gene>
<dbReference type="Pfam" id="PF26549">
    <property type="entry name" value="Tricorn_N"/>
    <property type="match status" value="1"/>
</dbReference>
<feature type="chain" id="PRO_5015434172" evidence="3">
    <location>
        <begin position="22"/>
        <end position="1094"/>
    </location>
</feature>
<keyword evidence="6" id="KW-1185">Reference proteome</keyword>
<evidence type="ECO:0000313" key="6">
    <source>
        <dbReference type="Proteomes" id="UP000245168"/>
    </source>
</evidence>
<feature type="signal peptide" evidence="3">
    <location>
        <begin position="1"/>
        <end position="21"/>
    </location>
</feature>
<dbReference type="OrthoDB" id="9758793at2"/>
<dbReference type="Pfam" id="PF07676">
    <property type="entry name" value="PD40"/>
    <property type="match status" value="4"/>
</dbReference>
<name>A0A2U2BV89_9PROT</name>
<accession>A0A2U2BV89</accession>
<comment type="similarity">
    <text evidence="1">Belongs to the TolB family.</text>
</comment>
<evidence type="ECO:0000256" key="3">
    <source>
        <dbReference type="SAM" id="SignalP"/>
    </source>
</evidence>
<dbReference type="Gene3D" id="2.30.40.10">
    <property type="entry name" value="Urease, subunit C, domain 1"/>
    <property type="match status" value="1"/>
</dbReference>
<evidence type="ECO:0000259" key="4">
    <source>
        <dbReference type="Pfam" id="PF01979"/>
    </source>
</evidence>
<dbReference type="PANTHER" id="PTHR36842">
    <property type="entry name" value="PROTEIN TOLB HOMOLOG"/>
    <property type="match status" value="1"/>
</dbReference>
<dbReference type="SUPFAM" id="SSF51556">
    <property type="entry name" value="Metallo-dependent hydrolases"/>
    <property type="match status" value="1"/>
</dbReference>
<keyword evidence="3" id="KW-0732">Signal</keyword>
<dbReference type="Gene3D" id="3.20.20.140">
    <property type="entry name" value="Metal-dependent hydrolases"/>
    <property type="match status" value="1"/>
</dbReference>
<keyword evidence="5" id="KW-0378">Hydrolase</keyword>
<feature type="domain" description="Amidohydrolase-related" evidence="4">
    <location>
        <begin position="738"/>
        <end position="1071"/>
    </location>
</feature>
<feature type="region of interest" description="Disordered" evidence="2">
    <location>
        <begin position="42"/>
        <end position="61"/>
    </location>
</feature>
<comment type="caution">
    <text evidence="5">The sequence shown here is derived from an EMBL/GenBank/DDBJ whole genome shotgun (WGS) entry which is preliminary data.</text>
</comment>
<dbReference type="Proteomes" id="UP000245168">
    <property type="component" value="Unassembled WGS sequence"/>
</dbReference>
<dbReference type="Pfam" id="PF01979">
    <property type="entry name" value="Amidohydro_1"/>
    <property type="match status" value="1"/>
</dbReference>
<dbReference type="SUPFAM" id="SSF82171">
    <property type="entry name" value="DPP6 N-terminal domain-like"/>
    <property type="match status" value="1"/>
</dbReference>
<dbReference type="GO" id="GO:0016810">
    <property type="term" value="F:hydrolase activity, acting on carbon-nitrogen (but not peptide) bonds"/>
    <property type="evidence" value="ECO:0007669"/>
    <property type="project" value="InterPro"/>
</dbReference>
<evidence type="ECO:0000256" key="1">
    <source>
        <dbReference type="ARBA" id="ARBA00009820"/>
    </source>
</evidence>
<proteinExistence type="inferred from homology"/>
<dbReference type="SUPFAM" id="SSF51338">
    <property type="entry name" value="Composite domain of metallo-dependent hydrolases"/>
    <property type="match status" value="2"/>
</dbReference>
<dbReference type="Gene3D" id="2.120.10.30">
    <property type="entry name" value="TolB, C-terminal domain"/>
    <property type="match status" value="3"/>
</dbReference>
<dbReference type="EMBL" id="QEXV01000002">
    <property type="protein sequence ID" value="PWE17907.1"/>
    <property type="molecule type" value="Genomic_DNA"/>
</dbReference>
<dbReference type="SUPFAM" id="SSF69304">
    <property type="entry name" value="Tricorn protease N-terminal domain"/>
    <property type="match status" value="1"/>
</dbReference>
<dbReference type="InterPro" id="IPR011659">
    <property type="entry name" value="WD40"/>
</dbReference>
<dbReference type="InterPro" id="IPR011059">
    <property type="entry name" value="Metal-dep_hydrolase_composite"/>
</dbReference>
<evidence type="ECO:0000313" key="5">
    <source>
        <dbReference type="EMBL" id="PWE17907.1"/>
    </source>
</evidence>
<dbReference type="PANTHER" id="PTHR36842:SF1">
    <property type="entry name" value="PROTEIN TOLB"/>
    <property type="match status" value="1"/>
</dbReference>
<protein>
    <submittedName>
        <fullName evidence="5">Amidohydrolase</fullName>
    </submittedName>
</protein>
<organism evidence="5 6">
    <name type="scientific">Marinicauda salina</name>
    <dbReference type="NCBI Taxonomy" id="2135793"/>
    <lineage>
        <taxon>Bacteria</taxon>
        <taxon>Pseudomonadati</taxon>
        <taxon>Pseudomonadota</taxon>
        <taxon>Alphaproteobacteria</taxon>
        <taxon>Maricaulales</taxon>
        <taxon>Maricaulaceae</taxon>
        <taxon>Marinicauda</taxon>
    </lineage>
</organism>
<dbReference type="InterPro" id="IPR011042">
    <property type="entry name" value="6-blade_b-propeller_TolB-like"/>
</dbReference>
<dbReference type="InterPro" id="IPR032466">
    <property type="entry name" value="Metal_Hydrolase"/>
</dbReference>
<sequence length="1094" mass="119384">MSRLFAALSLTTCLTAAPAFALQEGDAAESEPVREAAPITGEGAHDEAASEETDGWDVSDPPVERREITIDVDEGTWMSLDVSPDGETIAFDLLGDIYTMPIEGGAATPIASGMAWEIQPRFSPDGSQIAFTSDRGGGDNVWVMDVDGENARQVTDESFRLLNNPTWSPDGNYIAARKHFTTSRSAGTGEIWLYHVDGGNGVALVERPNENYQKEQGEPIFSPDGERIYYTRSVSPGNTFIYAEDSNTDLFNIRSYELATGEVETVVSGEGGAVRPAPSPDGRYLAFVRRERTQTTLYLKDVRTGEERRIYDDLDRDNQETWGVMGMYPNMDWTPDSASIVFWADGGVRRIDVASGEVETIPFRVTDTREIVDPIRPQVDVAPETVETRIPRFASVSPDGDEVVFEAFGRLWIKSLPDGEARPLTRNGEDRRELFPSWSPDGRTLAFVTWTDDDLGAIRTIRANGRGERTITGEPGHYRRPRFSPDGETIVFEKGSGGFLTAPEWSQDTGIFVVDADGGEMREVIDGGGRPHFADANDRVYFTRGGSARQLVSVNLDGLDERVHASSELVRYYEVSPSGDHVAFHENYDTYVMPLLPGPQALAAGKSANAVPVTEASGNGSHYVHWSHDGAQVNWSLGPTLYSARLDELMTDPTLGEDAEGFTPPEAGVSLAVSTEADVPSGVTVLSGGRILTMAGDGDGIIDDGVIVIENNRIVEVAEREGFEAPEGARVVDVSGHTITPGFIDAHAHGAQGVDDLIPEQNWSAIAHLALGVTTIFDPSNDASQIFAAAEYQRAGLLLGPRMFSTGEVVYGAQAPGFFADIQSYDDAAEHVFRLANQGAHAIKNYNQPRRNQRQQVVAASQEAGVMVVAEGGANYHMDMSMVADGNTTIEHNLPTGMIYEDVLSMFEQSDVGYTPTITVTYGGLAGDPYWRQATDVWLHPILSRHVPPRQLQARSVRRTTAPEEDFVDDDNARTARMLAERGVPVSIGAHGQEEGLASHWEIWSFVRGGMSEMAALRTATAEPARSLGFDESLGTLEPGKLADLVVMREDPLEDIRNTETIEYVMLNGRLYDPATMNEVVTGDAERAPYFWED</sequence>
<dbReference type="RefSeq" id="WP_109252261.1">
    <property type="nucleotide sequence ID" value="NZ_QEXV01000002.1"/>
</dbReference>